<evidence type="ECO:0000256" key="1">
    <source>
        <dbReference type="ARBA" id="ARBA00008007"/>
    </source>
</evidence>
<reference evidence="2 3" key="1">
    <citation type="journal article" date="2014" name="Genome Announc.">
        <title>Complete Genome Sequence of a Virulent Strain, Streptococcus iniae ISET0901, Isolated from Diseased Tilapia.</title>
        <authorList>
            <person name="Pridgeon J.W."/>
            <person name="Zhang D."/>
            <person name="Zhang L."/>
        </authorList>
    </citation>
    <scope>NUCLEOTIDE SEQUENCE [LARGE SCALE GENOMIC DNA]</scope>
    <source>
        <strain evidence="2 3">ISET0901</strain>
    </source>
</reference>
<comment type="similarity">
    <text evidence="1">Belongs to the ComF/GntX family.</text>
</comment>
<dbReference type="Gene3D" id="3.40.50.2020">
    <property type="match status" value="1"/>
</dbReference>
<sequence>MCLLCRKPYQIELCFLDLVFMRKSTQCLCENCQNAFEVTPRLVCPRCCKKNENVCRDCMNWEKKGYHVNHKSLFVYNSKMKDYFSEYKFHGDYQLCKVFAEELRQTVRKEYSDYLVIPVPLSLERQKERGFNQVIGIIEAGNLDYSDLILKQDVESQSKRNKKERENSVNPFVLKKGIVLPDKVLIVDDIYTTGTTIFQIQDICKVKGAKKIKSISIAR</sequence>
<evidence type="ECO:0000313" key="3">
    <source>
        <dbReference type="Proteomes" id="UP000025245"/>
    </source>
</evidence>
<dbReference type="InterPro" id="IPR029057">
    <property type="entry name" value="PRTase-like"/>
</dbReference>
<keyword evidence="3" id="KW-1185">Reference proteome</keyword>
<dbReference type="Proteomes" id="UP000025245">
    <property type="component" value="Chromosome"/>
</dbReference>
<name>A0ABM5QK25_STRIN</name>
<protein>
    <submittedName>
        <fullName evidence="2">Competence protein FC</fullName>
    </submittedName>
</protein>
<accession>A0ABM5QK25</accession>
<proteinExistence type="inferred from homology"/>
<organism evidence="2 3">
    <name type="scientific">Streptococcus iniae</name>
    <name type="common">Streptococcus shiloi</name>
    <dbReference type="NCBI Taxonomy" id="1346"/>
    <lineage>
        <taxon>Bacteria</taxon>
        <taxon>Bacillati</taxon>
        <taxon>Bacillota</taxon>
        <taxon>Bacilli</taxon>
        <taxon>Lactobacillales</taxon>
        <taxon>Streptococcaceae</taxon>
        <taxon>Streptococcus</taxon>
    </lineage>
</organism>
<dbReference type="InterPro" id="IPR000836">
    <property type="entry name" value="PRTase_dom"/>
</dbReference>
<dbReference type="CDD" id="cd06223">
    <property type="entry name" value="PRTases_typeI"/>
    <property type="match status" value="1"/>
</dbReference>
<dbReference type="PANTHER" id="PTHR47505:SF1">
    <property type="entry name" value="DNA UTILIZATION PROTEIN YHGH"/>
    <property type="match status" value="1"/>
</dbReference>
<dbReference type="SUPFAM" id="SSF53271">
    <property type="entry name" value="PRTase-like"/>
    <property type="match status" value="1"/>
</dbReference>
<gene>
    <name evidence="2" type="ORF">DQ08_07685</name>
</gene>
<evidence type="ECO:0000313" key="2">
    <source>
        <dbReference type="EMBL" id="AHY16327.1"/>
    </source>
</evidence>
<dbReference type="EMBL" id="CP007586">
    <property type="protein sequence ID" value="AHY16327.1"/>
    <property type="molecule type" value="Genomic_DNA"/>
</dbReference>
<dbReference type="PANTHER" id="PTHR47505">
    <property type="entry name" value="DNA UTILIZATION PROTEIN YHGH"/>
    <property type="match status" value="1"/>
</dbReference>
<dbReference type="InterPro" id="IPR051910">
    <property type="entry name" value="ComF/GntX_DNA_util-trans"/>
</dbReference>